<dbReference type="Proteomes" id="UP000287168">
    <property type="component" value="Unassembled WGS sequence"/>
</dbReference>
<dbReference type="RefSeq" id="WP_128489247.1">
    <property type="nucleotide sequence ID" value="NZ_JBHLXB010000009.1"/>
</dbReference>
<dbReference type="InterPro" id="IPR058625">
    <property type="entry name" value="MdtA-like_BSH"/>
</dbReference>
<dbReference type="NCBIfam" id="TIGR01730">
    <property type="entry name" value="RND_mfp"/>
    <property type="match status" value="1"/>
</dbReference>
<organism evidence="8 9">
    <name type="scientific">Falsigemmobacter intermedius</name>
    <dbReference type="NCBI Taxonomy" id="1553448"/>
    <lineage>
        <taxon>Bacteria</taxon>
        <taxon>Pseudomonadati</taxon>
        <taxon>Pseudomonadota</taxon>
        <taxon>Alphaproteobacteria</taxon>
        <taxon>Rhodobacterales</taxon>
        <taxon>Paracoccaceae</taxon>
        <taxon>Falsigemmobacter</taxon>
    </lineage>
</organism>
<keyword evidence="5" id="KW-0732">Signal</keyword>
<keyword evidence="4" id="KW-0175">Coiled coil</keyword>
<keyword evidence="9" id="KW-1185">Reference proteome</keyword>
<dbReference type="AlphaFoldDB" id="A0A3S3UUG2"/>
<feature type="signal peptide" evidence="5">
    <location>
        <begin position="1"/>
        <end position="24"/>
    </location>
</feature>
<evidence type="ECO:0000313" key="8">
    <source>
        <dbReference type="EMBL" id="RWY40590.1"/>
    </source>
</evidence>
<dbReference type="PANTHER" id="PTHR30469:SF15">
    <property type="entry name" value="HLYD FAMILY OF SECRETION PROTEINS"/>
    <property type="match status" value="1"/>
</dbReference>
<feature type="domain" description="Multidrug resistance protein MdtA-like C-terminal permuted SH3" evidence="7">
    <location>
        <begin position="319"/>
        <end position="370"/>
    </location>
</feature>
<feature type="coiled-coil region" evidence="4">
    <location>
        <begin position="104"/>
        <end position="148"/>
    </location>
</feature>
<dbReference type="GO" id="GO:0015562">
    <property type="term" value="F:efflux transmembrane transporter activity"/>
    <property type="evidence" value="ECO:0007669"/>
    <property type="project" value="TreeGrafter"/>
</dbReference>
<proteinExistence type="inferred from homology"/>
<dbReference type="Gene3D" id="2.40.30.170">
    <property type="match status" value="1"/>
</dbReference>
<dbReference type="Gene3D" id="1.10.287.470">
    <property type="entry name" value="Helix hairpin bin"/>
    <property type="match status" value="1"/>
</dbReference>
<evidence type="ECO:0000256" key="4">
    <source>
        <dbReference type="SAM" id="Coils"/>
    </source>
</evidence>
<evidence type="ECO:0000313" key="9">
    <source>
        <dbReference type="Proteomes" id="UP000287168"/>
    </source>
</evidence>
<dbReference type="OrthoDB" id="7422354at2"/>
<dbReference type="Pfam" id="PF25967">
    <property type="entry name" value="RND-MFP_C"/>
    <property type="match status" value="1"/>
</dbReference>
<name>A0A3S3UUG2_9RHOB</name>
<dbReference type="Pfam" id="PF25917">
    <property type="entry name" value="BSH_RND"/>
    <property type="match status" value="1"/>
</dbReference>
<dbReference type="GO" id="GO:1990281">
    <property type="term" value="C:efflux pump complex"/>
    <property type="evidence" value="ECO:0007669"/>
    <property type="project" value="TreeGrafter"/>
</dbReference>
<comment type="similarity">
    <text evidence="2">Belongs to the membrane fusion protein (MFP) (TC 8.A.1) family.</text>
</comment>
<dbReference type="Gene3D" id="2.40.420.20">
    <property type="match status" value="1"/>
</dbReference>
<feature type="domain" description="Multidrug resistance protein MdtA-like barrel-sandwich hybrid" evidence="6">
    <location>
        <begin position="62"/>
        <end position="227"/>
    </location>
</feature>
<dbReference type="InterPro" id="IPR058627">
    <property type="entry name" value="MdtA-like_C"/>
</dbReference>
<dbReference type="PANTHER" id="PTHR30469">
    <property type="entry name" value="MULTIDRUG RESISTANCE PROTEIN MDTA"/>
    <property type="match status" value="1"/>
</dbReference>
<comment type="subcellular location">
    <subcellularLocation>
        <location evidence="1">Cell envelope</location>
    </subcellularLocation>
</comment>
<reference evidence="8 9" key="1">
    <citation type="journal article" date="2015" name="Int. J. Syst. Evol. Microbiol.">
        <title>Gemmobacter intermedius sp. nov., isolated from a white stork (Ciconia ciconia).</title>
        <authorList>
            <person name="Kampfer P."/>
            <person name="Jerzak L."/>
            <person name="Wilharm G."/>
            <person name="Golke J."/>
            <person name="Busse H.J."/>
            <person name="Glaeser S.P."/>
        </authorList>
    </citation>
    <scope>NUCLEOTIDE SEQUENCE [LARGE SCALE GENOMIC DNA]</scope>
    <source>
        <strain evidence="8 9">119/4</strain>
    </source>
</reference>
<accession>A0A3S3UUG2</accession>
<evidence type="ECO:0000259" key="6">
    <source>
        <dbReference type="Pfam" id="PF25917"/>
    </source>
</evidence>
<evidence type="ECO:0000256" key="3">
    <source>
        <dbReference type="ARBA" id="ARBA00022448"/>
    </source>
</evidence>
<gene>
    <name evidence="8" type="ORF">EP867_11315</name>
</gene>
<protein>
    <submittedName>
        <fullName evidence="8">Efflux RND transporter periplasmic adaptor subunit</fullName>
    </submittedName>
</protein>
<dbReference type="Gene3D" id="2.40.50.100">
    <property type="match status" value="1"/>
</dbReference>
<evidence type="ECO:0000256" key="1">
    <source>
        <dbReference type="ARBA" id="ARBA00004196"/>
    </source>
</evidence>
<sequence length="391" mass="40180">MPRSPLLACLSLCALALLPAPVSAQETGPAVTVNRPAISVVTATSAPLRDRIYTGGLIQPQETVLVTPLIEGQSVEELLADVGQIVKSGDVLARLSPTTLELNRSQLLASLAAANATVAQAEAQVTDAEASLAEAERAAARILSLQERGNASEAAADQAKTASVSALARLTVARQSLEAAKAQAASTAAQLANVELNLSRTEVRAPVAGEIVARNAQLGGVASAAGAPMFTLIRDGALELRAELSATDLLRIAPGQSAELRLPGGRETLSATVRLVEPALDLNSRLGYARLALDAPGTARAGMYGEAVVLVAEREGLALPLTAVTSGPRGAFVMVVDAEGRVSRRSVTTGIRDGDLVEILSGLSEGEAVVARAGSFVREGDQITPVTEQTE</sequence>
<dbReference type="SUPFAM" id="SSF111369">
    <property type="entry name" value="HlyD-like secretion proteins"/>
    <property type="match status" value="1"/>
</dbReference>
<feature type="chain" id="PRO_5018622016" evidence="5">
    <location>
        <begin position="25"/>
        <end position="391"/>
    </location>
</feature>
<evidence type="ECO:0000256" key="2">
    <source>
        <dbReference type="ARBA" id="ARBA00009477"/>
    </source>
</evidence>
<evidence type="ECO:0000256" key="5">
    <source>
        <dbReference type="SAM" id="SignalP"/>
    </source>
</evidence>
<keyword evidence="3" id="KW-0813">Transport</keyword>
<evidence type="ECO:0000259" key="7">
    <source>
        <dbReference type="Pfam" id="PF25967"/>
    </source>
</evidence>
<dbReference type="InterPro" id="IPR006143">
    <property type="entry name" value="RND_pump_MFP"/>
</dbReference>
<comment type="caution">
    <text evidence="8">The sequence shown here is derived from an EMBL/GenBank/DDBJ whole genome shotgun (WGS) entry which is preliminary data.</text>
</comment>
<dbReference type="EMBL" id="SBLC01000014">
    <property type="protein sequence ID" value="RWY40590.1"/>
    <property type="molecule type" value="Genomic_DNA"/>
</dbReference>